<dbReference type="GO" id="GO:0019843">
    <property type="term" value="F:rRNA binding"/>
    <property type="evidence" value="ECO:0007669"/>
    <property type="project" value="InterPro"/>
</dbReference>
<evidence type="ECO:0000256" key="2">
    <source>
        <dbReference type="ARBA" id="ARBA00008931"/>
    </source>
</evidence>
<evidence type="ECO:0000313" key="16">
    <source>
        <dbReference type="EMBL" id="AGR42991.1"/>
    </source>
</evidence>
<dbReference type="AlphaFoldDB" id="Q0P3I0"/>
<evidence type="ECO:0000256" key="7">
    <source>
        <dbReference type="ARBA" id="ARBA00042582"/>
    </source>
</evidence>
<dbReference type="EMBL" id="KC967297">
    <property type="protein sequence ID" value="AGR42819.1"/>
    <property type="molecule type" value="Genomic_DNA"/>
</dbReference>
<evidence type="ECO:0000256" key="5">
    <source>
        <dbReference type="ARBA" id="ARBA00023274"/>
    </source>
</evidence>
<proteinExistence type="inferred from homology"/>
<dbReference type="PANTHER" id="PTHR12220">
    <property type="entry name" value="50S/60S RIBOSOMAL PROTEIN L16"/>
    <property type="match status" value="1"/>
</dbReference>
<dbReference type="GO" id="GO:0032543">
    <property type="term" value="P:mitochondrial translation"/>
    <property type="evidence" value="ECO:0007669"/>
    <property type="project" value="TreeGrafter"/>
</dbReference>
<evidence type="ECO:0000256" key="6">
    <source>
        <dbReference type="ARBA" id="ARBA00035302"/>
    </source>
</evidence>
<dbReference type="EMBL" id="KC967295">
    <property type="protein sequence ID" value="AGR42733.1"/>
    <property type="molecule type" value="Genomic_DNA"/>
</dbReference>
<keyword evidence="4 22" id="KW-0496">Mitochondrion</keyword>
<evidence type="ECO:0000313" key="11">
    <source>
        <dbReference type="EMBL" id="AGR42776.1"/>
    </source>
</evidence>
<dbReference type="EMBL" id="KC967305">
    <property type="protein sequence ID" value="AGR43163.1"/>
    <property type="molecule type" value="Genomic_DNA"/>
</dbReference>
<evidence type="ECO:0000313" key="9">
    <source>
        <dbReference type="EMBL" id="AGR42690.1"/>
    </source>
</evidence>
<dbReference type="EMBL" id="KC967299">
    <property type="protein sequence ID" value="AGR42905.1"/>
    <property type="molecule type" value="Genomic_DNA"/>
</dbReference>
<accession>Q0P3I0</accession>
<dbReference type="PANTHER" id="PTHR12220:SF24">
    <property type="entry name" value="LARGE RIBOSOMAL SUBUNIT PROTEIN UL16M"/>
    <property type="match status" value="1"/>
</dbReference>
<evidence type="ECO:0000313" key="18">
    <source>
        <dbReference type="EMBL" id="AGR43077.1"/>
    </source>
</evidence>
<comment type="subcellular location">
    <subcellularLocation>
        <location evidence="1">Mitochondrion</location>
    </subcellularLocation>
</comment>
<evidence type="ECO:0000313" key="12">
    <source>
        <dbReference type="EMBL" id="AGR42819.1"/>
    </source>
</evidence>
<evidence type="ECO:0000313" key="15">
    <source>
        <dbReference type="EMBL" id="AGR42948.1"/>
    </source>
</evidence>
<keyword evidence="23" id="KW-1185">Reference proteome</keyword>
<geneLocation type="mitochondrion" evidence="22"/>
<reference evidence="22" key="1">
    <citation type="journal article" date="2006" name="Mol. Biol. Evol.">
        <title>The Chloroplast and Mitochondrial DNA sequence of Ostreococcus tauri: organelle genomes of the smallest eukaryote are examples of compaction.</title>
        <authorList>
            <person name="Robbens S."/>
            <person name="Derelle E."/>
            <person name="Ferraz C."/>
            <person name="Wuyts J."/>
            <person name="Moreau H."/>
            <person name="Van de Peer Y."/>
        </authorList>
    </citation>
    <scope>NUCLEOTIDE SEQUENCE</scope>
    <source>
        <strain evidence="22">OTTH0595</strain>
    </source>
</reference>
<dbReference type="PRINTS" id="PR00060">
    <property type="entry name" value="RIBOSOMALL16"/>
</dbReference>
<evidence type="ECO:0000256" key="3">
    <source>
        <dbReference type="ARBA" id="ARBA00022980"/>
    </source>
</evidence>
<dbReference type="PROSITE" id="PS00701">
    <property type="entry name" value="RIBOSOMAL_L16_2"/>
    <property type="match status" value="1"/>
</dbReference>
<evidence type="ECO:0000256" key="4">
    <source>
        <dbReference type="ARBA" id="ARBA00023128"/>
    </source>
</evidence>
<dbReference type="EMBL" id="KC967300">
    <property type="protein sequence ID" value="AGR42948.1"/>
    <property type="molecule type" value="Genomic_DNA"/>
</dbReference>
<evidence type="ECO:0000313" key="21">
    <source>
        <dbReference type="EMBL" id="AGR43206.1"/>
    </source>
</evidence>
<dbReference type="EMBL" id="KC967296">
    <property type="protein sequence ID" value="AGR42776.1"/>
    <property type="molecule type" value="Genomic_DNA"/>
</dbReference>
<dbReference type="EMBL" id="KC967298">
    <property type="protein sequence ID" value="AGR42862.1"/>
    <property type="molecule type" value="Genomic_DNA"/>
</dbReference>
<reference evidence="9" key="3">
    <citation type="journal article" date="2013" name="Genome Biol. Evol.">
        <title>Organellar Inheritance in the Green Lineage: Insights from Ostreococcus tauri.</title>
        <authorList>
            <person name="Blanc-Mathieu R."/>
            <person name="Sanchez-Ferandin S."/>
            <person name="Eyre-Walker A."/>
            <person name="Piganeau G."/>
        </authorList>
    </citation>
    <scope>NUCLEOTIDE SEQUENCE</scope>
    <source>
        <strain evidence="10">RCC1108</strain>
        <strain evidence="11">RCC1110</strain>
        <strain evidence="12">RCC1112</strain>
        <strain evidence="13">RCC1114</strain>
        <strain evidence="14">RCC1115</strain>
        <strain evidence="15">RCC1116</strain>
        <strain evidence="16">RCC1117</strain>
        <strain evidence="17">RCC1118</strain>
        <strain evidence="18">RCC1123</strain>
        <strain evidence="19">RCC1558</strain>
        <strain evidence="20">RCC1559</strain>
        <strain evidence="21">RCC1561</strain>
        <strain evidence="9">RCC745-2009</strain>
    </source>
</reference>
<dbReference type="EMBL" id="CR954200">
    <property type="protein sequence ID" value="CAL36397.1"/>
    <property type="molecule type" value="Genomic_DNA"/>
</dbReference>
<dbReference type="SUPFAM" id="SSF54686">
    <property type="entry name" value="Ribosomal protein L16p/L10e"/>
    <property type="match status" value="1"/>
</dbReference>
<evidence type="ECO:0000256" key="8">
    <source>
        <dbReference type="RuleBase" id="RU004413"/>
    </source>
</evidence>
<dbReference type="Gene3D" id="3.90.1170.10">
    <property type="entry name" value="Ribosomal protein L10e/L16"/>
    <property type="match status" value="1"/>
</dbReference>
<dbReference type="STRING" id="70448.Q0P3I0"/>
<dbReference type="FunFam" id="3.90.1170.10:FF:000001">
    <property type="entry name" value="50S ribosomal protein L16"/>
    <property type="match status" value="1"/>
</dbReference>
<dbReference type="EMBL" id="KC967304">
    <property type="protein sequence ID" value="AGR43120.1"/>
    <property type="molecule type" value="Genomic_DNA"/>
</dbReference>
<name>Q0P3I0_OSTTA</name>
<evidence type="ECO:0000313" key="22">
    <source>
        <dbReference type="EMBL" id="CAL36397.1"/>
    </source>
</evidence>
<dbReference type="EMBL" id="KC967301">
    <property type="protein sequence ID" value="AGR42991.1"/>
    <property type="molecule type" value="Genomic_DNA"/>
</dbReference>
<dbReference type="InterPro" id="IPR036920">
    <property type="entry name" value="Ribosomal_uL16_sf"/>
</dbReference>
<dbReference type="NCBIfam" id="TIGR01164">
    <property type="entry name" value="rplP_bact"/>
    <property type="match status" value="1"/>
</dbReference>
<dbReference type="HAMAP" id="MF_01342">
    <property type="entry name" value="Ribosomal_uL16"/>
    <property type="match status" value="1"/>
</dbReference>
<dbReference type="GO" id="GO:0003735">
    <property type="term" value="F:structural constituent of ribosome"/>
    <property type="evidence" value="ECO:0007669"/>
    <property type="project" value="InterPro"/>
</dbReference>
<protein>
    <recommendedName>
        <fullName evidence="6">Large ribosomal subunit protein uL16m</fullName>
    </recommendedName>
    <alternativeName>
        <fullName evidence="7">60S ribosomal protein L16, mitochondrial</fullName>
    </alternativeName>
</protein>
<dbReference type="InterPro" id="IPR047873">
    <property type="entry name" value="Ribosomal_uL16"/>
</dbReference>
<dbReference type="KEGG" id="ota:OstapMp11"/>
<evidence type="ECO:0000313" key="17">
    <source>
        <dbReference type="EMBL" id="AGR43034.1"/>
    </source>
</evidence>
<dbReference type="EMBL" id="KC967302">
    <property type="protein sequence ID" value="AGR43034.1"/>
    <property type="molecule type" value="Genomic_DNA"/>
</dbReference>
<dbReference type="EMBL" id="KC967303">
    <property type="protein sequence ID" value="AGR43077.1"/>
    <property type="molecule type" value="Genomic_DNA"/>
</dbReference>
<sequence length="133" mass="15021">MLQPKKTKFRKFQKRRVTGVKLQQLNFGMYGIQSLSCGRISSACIEAARRAMTRKLKRTGQIWIRIFPDLGVSQKPAEVRMGKGKGAIQQWVCPVQKGQILFEVNGVPESLAVQAVQLAQHKLPLKTQFIKTI</sequence>
<dbReference type="Proteomes" id="UP000009170">
    <property type="component" value="Mitochondrion"/>
</dbReference>
<dbReference type="EMBL" id="KC967294">
    <property type="protein sequence ID" value="AGR42690.1"/>
    <property type="molecule type" value="Genomic_DNA"/>
</dbReference>
<evidence type="ECO:0000313" key="13">
    <source>
        <dbReference type="EMBL" id="AGR42862.1"/>
    </source>
</evidence>
<organism evidence="22 23">
    <name type="scientific">Ostreococcus tauri</name>
    <name type="common">Marine green alga</name>
    <dbReference type="NCBI Taxonomy" id="70448"/>
    <lineage>
        <taxon>Eukaryota</taxon>
        <taxon>Viridiplantae</taxon>
        <taxon>Chlorophyta</taxon>
        <taxon>Mamiellophyceae</taxon>
        <taxon>Mamiellales</taxon>
        <taxon>Bathycoccaceae</taxon>
        <taxon>Ostreococcus</taxon>
    </lineage>
</organism>
<evidence type="ECO:0000313" key="19">
    <source>
        <dbReference type="EMBL" id="AGR43120.1"/>
    </source>
</evidence>
<evidence type="ECO:0000313" key="10">
    <source>
        <dbReference type="EMBL" id="AGR42733.1"/>
    </source>
</evidence>
<comment type="similarity">
    <text evidence="2 8">Belongs to the universal ribosomal protein uL16 family.</text>
</comment>
<dbReference type="InterPro" id="IPR016180">
    <property type="entry name" value="Ribosomal_uL16_dom"/>
</dbReference>
<dbReference type="InterPro" id="IPR020798">
    <property type="entry name" value="Ribosomal_uL16_CS"/>
</dbReference>
<evidence type="ECO:0000313" key="20">
    <source>
        <dbReference type="EMBL" id="AGR43163.1"/>
    </source>
</evidence>
<dbReference type="GO" id="GO:0005762">
    <property type="term" value="C:mitochondrial large ribosomal subunit"/>
    <property type="evidence" value="ECO:0007669"/>
    <property type="project" value="TreeGrafter"/>
</dbReference>
<dbReference type="Pfam" id="PF00252">
    <property type="entry name" value="Ribosomal_L16"/>
    <property type="match status" value="1"/>
</dbReference>
<evidence type="ECO:0000313" key="23">
    <source>
        <dbReference type="Proteomes" id="UP000009170"/>
    </source>
</evidence>
<evidence type="ECO:0000313" key="14">
    <source>
        <dbReference type="EMBL" id="AGR42905.1"/>
    </source>
</evidence>
<evidence type="ECO:0000256" key="1">
    <source>
        <dbReference type="ARBA" id="ARBA00004173"/>
    </source>
</evidence>
<dbReference type="EMBL" id="KC967306">
    <property type="protein sequence ID" value="AGR43206.1"/>
    <property type="molecule type" value="Genomic_DNA"/>
</dbReference>
<gene>
    <name evidence="22" type="ordered locus">OtMtg00110</name>
</gene>
<dbReference type="InterPro" id="IPR000114">
    <property type="entry name" value="Ribosomal_uL16_bact-type"/>
</dbReference>
<reference evidence="22 23" key="2">
    <citation type="journal article" date="2007" name="Mol. Biol. Evol.">
        <title>The complete chloroplast and mitochondrial DNA sequence of Ostreococcus tauri: organelle genomes of the smallest eukaryote are examples of compaction.</title>
        <authorList>
            <person name="Robbens S."/>
            <person name="Derelle E."/>
            <person name="Ferraz C."/>
            <person name="Wuyts J."/>
            <person name="Moreau H."/>
            <person name="Van de Peer Y."/>
        </authorList>
    </citation>
    <scope>NUCLEOTIDE SEQUENCE [LARGE SCALE GENOMIC DNA]</scope>
    <source>
        <strain evidence="22 23">OTTH0595</strain>
    </source>
</reference>
<keyword evidence="5 8" id="KW-0687">Ribonucleoprotein</keyword>
<dbReference type="CDD" id="cd01433">
    <property type="entry name" value="Ribosomal_L16_L10e"/>
    <property type="match status" value="1"/>
</dbReference>
<dbReference type="PROSITE" id="PS00586">
    <property type="entry name" value="RIBOSOMAL_L16_1"/>
    <property type="match status" value="1"/>
</dbReference>
<keyword evidence="3 8" id="KW-0689">Ribosomal protein</keyword>